<dbReference type="AlphaFoldDB" id="A0A212JD82"/>
<dbReference type="InterPro" id="IPR037066">
    <property type="entry name" value="Plug_dom_sf"/>
</dbReference>
<dbReference type="PANTHER" id="PTHR40980">
    <property type="entry name" value="PLUG DOMAIN-CONTAINING PROTEIN"/>
    <property type="match status" value="1"/>
</dbReference>
<dbReference type="SUPFAM" id="SSF56935">
    <property type="entry name" value="Porins"/>
    <property type="match status" value="1"/>
</dbReference>
<keyword evidence="5" id="KW-0732">Signal</keyword>
<dbReference type="InterPro" id="IPR008969">
    <property type="entry name" value="CarboxyPept-like_regulatory"/>
</dbReference>
<evidence type="ECO:0000259" key="7">
    <source>
        <dbReference type="Pfam" id="PF14905"/>
    </source>
</evidence>
<dbReference type="PANTHER" id="PTHR40980:SF4">
    <property type="entry name" value="TONB-DEPENDENT RECEPTOR-LIKE BETA-BARREL DOMAIN-CONTAINING PROTEIN"/>
    <property type="match status" value="1"/>
</dbReference>
<feature type="signal peptide" evidence="5">
    <location>
        <begin position="1"/>
        <end position="20"/>
    </location>
</feature>
<evidence type="ECO:0000256" key="3">
    <source>
        <dbReference type="ARBA" id="ARBA00023237"/>
    </source>
</evidence>
<keyword evidence="3" id="KW-0998">Cell outer membrane</keyword>
<accession>A0A212JD82</accession>
<feature type="compositionally biased region" description="Gly residues" evidence="4">
    <location>
        <begin position="824"/>
        <end position="838"/>
    </location>
</feature>
<organism evidence="8">
    <name type="scientific">uncultured Dysgonomonas sp</name>
    <dbReference type="NCBI Taxonomy" id="206096"/>
    <lineage>
        <taxon>Bacteria</taxon>
        <taxon>Pseudomonadati</taxon>
        <taxon>Bacteroidota</taxon>
        <taxon>Bacteroidia</taxon>
        <taxon>Bacteroidales</taxon>
        <taxon>Dysgonomonadaceae</taxon>
        <taxon>Dysgonomonas</taxon>
        <taxon>environmental samples</taxon>
    </lineage>
</organism>
<evidence type="ECO:0000313" key="8">
    <source>
        <dbReference type="EMBL" id="SBV97404.1"/>
    </source>
</evidence>
<dbReference type="SUPFAM" id="SSF49464">
    <property type="entry name" value="Carboxypeptidase regulatory domain-like"/>
    <property type="match status" value="1"/>
</dbReference>
<evidence type="ECO:0000256" key="2">
    <source>
        <dbReference type="ARBA" id="ARBA00023136"/>
    </source>
</evidence>
<dbReference type="GO" id="GO:0009279">
    <property type="term" value="C:cell outer membrane"/>
    <property type="evidence" value="ECO:0007669"/>
    <property type="project" value="UniProtKB-SubCell"/>
</dbReference>
<protein>
    <submittedName>
        <fullName evidence="8">Uncharacterized protein</fullName>
    </submittedName>
</protein>
<name>A0A212JD82_9BACT</name>
<evidence type="ECO:0000256" key="1">
    <source>
        <dbReference type="ARBA" id="ARBA00004442"/>
    </source>
</evidence>
<dbReference type="Pfam" id="PF07715">
    <property type="entry name" value="Plug"/>
    <property type="match status" value="1"/>
</dbReference>
<comment type="subcellular location">
    <subcellularLocation>
        <location evidence="1">Cell outer membrane</location>
    </subcellularLocation>
</comment>
<feature type="domain" description="TonB-dependent receptor plug" evidence="6">
    <location>
        <begin position="140"/>
        <end position="228"/>
    </location>
</feature>
<evidence type="ECO:0000259" key="6">
    <source>
        <dbReference type="Pfam" id="PF07715"/>
    </source>
</evidence>
<dbReference type="RefSeq" id="WP_296948334.1">
    <property type="nucleotide sequence ID" value="NZ_LT599021.1"/>
</dbReference>
<keyword evidence="2" id="KW-0472">Membrane</keyword>
<evidence type="ECO:0000256" key="5">
    <source>
        <dbReference type="SAM" id="SignalP"/>
    </source>
</evidence>
<dbReference type="InterPro" id="IPR036942">
    <property type="entry name" value="Beta-barrel_TonB_sf"/>
</dbReference>
<evidence type="ECO:0000256" key="4">
    <source>
        <dbReference type="SAM" id="MobiDB-lite"/>
    </source>
</evidence>
<dbReference type="Gene3D" id="2.170.130.10">
    <property type="entry name" value="TonB-dependent receptor, plug domain"/>
    <property type="match status" value="1"/>
</dbReference>
<feature type="region of interest" description="Disordered" evidence="4">
    <location>
        <begin position="813"/>
        <end position="838"/>
    </location>
</feature>
<gene>
    <name evidence="8" type="ORF">KL86DYS2_11266</name>
</gene>
<dbReference type="Gene3D" id="2.60.40.1120">
    <property type="entry name" value="Carboxypeptidase-like, regulatory domain"/>
    <property type="match status" value="1"/>
</dbReference>
<reference evidence="8" key="1">
    <citation type="submission" date="2016-04" db="EMBL/GenBank/DDBJ databases">
        <authorList>
            <person name="Evans L.H."/>
            <person name="Alamgir A."/>
            <person name="Owens N."/>
            <person name="Weber N.D."/>
            <person name="Virtaneva K."/>
            <person name="Barbian K."/>
            <person name="Babar A."/>
            <person name="Rosenke K."/>
        </authorList>
    </citation>
    <scope>NUCLEOTIDE SEQUENCE</scope>
    <source>
        <strain evidence="8">86-2</strain>
    </source>
</reference>
<feature type="domain" description="Outer membrane protein beta-barrel" evidence="7">
    <location>
        <begin position="382"/>
        <end position="800"/>
    </location>
</feature>
<dbReference type="InterPro" id="IPR041700">
    <property type="entry name" value="OMP_b-brl_3"/>
</dbReference>
<sequence length="838" mass="93606">MNVRILLTFLSLLISSLAFSQSSPLINVQIKGVVTDSLTNETVPYATVKLLGKANSRSPLKAVAADDNGNFQFSMNKKGEYLLTVEYIGKKTLVKPVVVGDAKIVDLGTIYMSDNENALSEVVVSAQKPLVKVDLDKIVYSMESDPESTTNNLLEMLKKVPMVTVDGEDNVQLKGSTNFKIYLNGKPSNMISNNPKEVLRSMPANTVKDIQVITDPGAKYDAEGVAGIINIITNTSMGGYTATLNGRVDSQGGYGLGAYWTMKYGKVGFIGNYNYYEWKRPEGTTSSFKENNLSNNPKYLTGVGPSKNNGLGQFGSGELSYEIDTLNLINIGFNRFEGNYKSRSNILNEGLGINKESQYRYDQRGYMKQTYGGTDLNVDYQRTFHKKEQLLTASYKFSMNPNDSESNSDITELFGELPKHIYTNKQYSDADMKEHTFQVDFVTPLNKSDILSHSVETGVKYIIRINNSNSGLDSLNATGNWVAIERSADRFRHTQDILAAYGGYNAKFRNVWGFKAGLRYEATWLNAEFPKDRAQDFKVDYSNIVPSATVTYQINPMQNLRFGYNMRISRPGIWQLNPYENTSDPNNIQKGNPTLDAVKNHTISTNYGLFNRNLTLNVNLAYSFENNGIEQISNQIDNVSIYTYENIGKRKDIGLSLNLRWTPKMGGDRYKWVEQLSIFSNIGARYVDIKANNGSGLKNDGVSANVFGGAQYSFPKSWKAFVNVGYFSPSINLQSENSSFFFHRFNVSKGFNNDKLNISAYAQNPFKRIHDFRSTMNNQAFYSETIMSNKIQNFGISVSFRFGEMKSQIQKARRGIKNDDVMSGGQGEQSGGSAGGQN</sequence>
<dbReference type="Gene3D" id="2.40.170.20">
    <property type="entry name" value="TonB-dependent receptor, beta-barrel domain"/>
    <property type="match status" value="1"/>
</dbReference>
<feature type="chain" id="PRO_5013098020" evidence="5">
    <location>
        <begin position="21"/>
        <end position="838"/>
    </location>
</feature>
<proteinExistence type="predicted"/>
<dbReference type="Pfam" id="PF14905">
    <property type="entry name" value="OMP_b-brl_3"/>
    <property type="match status" value="1"/>
</dbReference>
<dbReference type="EMBL" id="FLUL01000001">
    <property type="protein sequence ID" value="SBV97404.1"/>
    <property type="molecule type" value="Genomic_DNA"/>
</dbReference>
<dbReference type="InterPro" id="IPR012910">
    <property type="entry name" value="Plug_dom"/>
</dbReference>
<dbReference type="Pfam" id="PF13715">
    <property type="entry name" value="CarbopepD_reg_2"/>
    <property type="match status" value="1"/>
</dbReference>